<proteinExistence type="predicted"/>
<reference evidence="2" key="1">
    <citation type="submission" date="2022-05" db="EMBL/GenBank/DDBJ databases">
        <title>The Musa troglodytarum L. genome provides insights into the mechanism of non-climacteric behaviour and enrichment of carotenoids.</title>
        <authorList>
            <person name="Wang J."/>
        </authorList>
    </citation>
    <scope>NUCLEOTIDE SEQUENCE</scope>
    <source>
        <tissue evidence="2">Leaf</tissue>
    </source>
</reference>
<keyword evidence="1" id="KW-0812">Transmembrane</keyword>
<dbReference type="PANTHER" id="PTHR33699">
    <property type="entry name" value="EXPRESSED PROTEIN"/>
    <property type="match status" value="1"/>
</dbReference>
<evidence type="ECO:0000313" key="2">
    <source>
        <dbReference type="EMBL" id="URE30493.1"/>
    </source>
</evidence>
<keyword evidence="1" id="KW-0472">Membrane</keyword>
<name>A0A9E7HG28_9LILI</name>
<dbReference type="AlphaFoldDB" id="A0A9E7HG28"/>
<evidence type="ECO:0000256" key="1">
    <source>
        <dbReference type="SAM" id="Phobius"/>
    </source>
</evidence>
<evidence type="ECO:0000313" key="3">
    <source>
        <dbReference type="Proteomes" id="UP001055439"/>
    </source>
</evidence>
<keyword evidence="3" id="KW-1185">Reference proteome</keyword>
<gene>
    <name evidence="2" type="ORF">MUK42_06930</name>
</gene>
<dbReference type="EMBL" id="CP097510">
    <property type="protein sequence ID" value="URE30493.1"/>
    <property type="molecule type" value="Genomic_DNA"/>
</dbReference>
<keyword evidence="1" id="KW-1133">Transmembrane helix</keyword>
<organism evidence="2 3">
    <name type="scientific">Musa troglodytarum</name>
    <name type="common">fe'i banana</name>
    <dbReference type="NCBI Taxonomy" id="320322"/>
    <lineage>
        <taxon>Eukaryota</taxon>
        <taxon>Viridiplantae</taxon>
        <taxon>Streptophyta</taxon>
        <taxon>Embryophyta</taxon>
        <taxon>Tracheophyta</taxon>
        <taxon>Spermatophyta</taxon>
        <taxon>Magnoliopsida</taxon>
        <taxon>Liliopsida</taxon>
        <taxon>Zingiberales</taxon>
        <taxon>Musaceae</taxon>
        <taxon>Musa</taxon>
    </lineage>
</organism>
<protein>
    <submittedName>
        <fullName evidence="2">Uncharacterized protein</fullName>
    </submittedName>
</protein>
<dbReference type="Proteomes" id="UP001055439">
    <property type="component" value="Chromosome 8"/>
</dbReference>
<sequence>MEDVMMTRYQVPAFGHWNFNFYDEISISQYFESAREAGLVRPRLFGGDGEDLFRVLSPYKKDQRTAKGKKMKSCGKPKAVDEDLYKIPPQMFDQMPKKARPSFQLQRNCCPIYVHGASASIALPIAREEGSSSFTKNWSFYNLLLFCVSLLLLPYVMGDEYSAIRNVIWNSLCF</sequence>
<feature type="transmembrane region" description="Helical" evidence="1">
    <location>
        <begin position="138"/>
        <end position="156"/>
    </location>
</feature>
<dbReference type="PANTHER" id="PTHR33699:SF2">
    <property type="entry name" value="PATHOGENIC TYPE III EFFECTOR AVIRULENCE FACTOR AVR AVRRPT-CLEAVAGE: CLEAVAGE SITE PROTEIN-RELATED"/>
    <property type="match status" value="1"/>
</dbReference>
<accession>A0A9E7HG28</accession>
<dbReference type="OrthoDB" id="755325at2759"/>